<feature type="transmembrane region" description="Helical" evidence="1">
    <location>
        <begin position="58"/>
        <end position="78"/>
    </location>
</feature>
<comment type="caution">
    <text evidence="2">The sequence shown here is derived from an EMBL/GenBank/DDBJ whole genome shotgun (WGS) entry which is preliminary data.</text>
</comment>
<protein>
    <submittedName>
        <fullName evidence="2">Uncharacterized protein</fullName>
    </submittedName>
</protein>
<reference evidence="2 3" key="1">
    <citation type="submission" date="2020-02" db="EMBL/GenBank/DDBJ databases">
        <title>Fructobacillus sp. isolated from paper mulberry of Taiwan.</title>
        <authorList>
            <person name="Lin S.-T."/>
        </authorList>
    </citation>
    <scope>NUCLEOTIDE SEQUENCE [LARGE SCALE GENOMIC DNA]</scope>
    <source>
        <strain evidence="2 3">S1-1</strain>
    </source>
</reference>
<dbReference type="EMBL" id="JAAMFL010000008">
    <property type="protein sequence ID" value="MBS9337851.1"/>
    <property type="molecule type" value="Genomic_DNA"/>
</dbReference>
<keyword evidence="1" id="KW-0812">Transmembrane</keyword>
<name>A0ABS5QXB2_9LACO</name>
<proteinExistence type="predicted"/>
<dbReference type="RefSeq" id="WP_213822154.1">
    <property type="nucleotide sequence ID" value="NZ_JAAMFL010000008.1"/>
</dbReference>
<sequence>MFPVMKNVLLRGAGVTRVRPTRTSRSYRRRSTGFGGGFGRWIARGLFWSLGWHIGAELASFFGFFGLIIIIILVLWFVRRRR</sequence>
<evidence type="ECO:0000313" key="3">
    <source>
        <dbReference type="Proteomes" id="UP001519503"/>
    </source>
</evidence>
<organism evidence="2 3">
    <name type="scientific">Fructobacillus parabroussonetiae</name>
    <dbReference type="NCBI Taxonomy" id="2713174"/>
    <lineage>
        <taxon>Bacteria</taxon>
        <taxon>Bacillati</taxon>
        <taxon>Bacillota</taxon>
        <taxon>Bacilli</taxon>
        <taxon>Lactobacillales</taxon>
        <taxon>Lactobacillaceae</taxon>
        <taxon>Fructobacillus</taxon>
    </lineage>
</organism>
<keyword evidence="1" id="KW-1133">Transmembrane helix</keyword>
<evidence type="ECO:0000256" key="1">
    <source>
        <dbReference type="SAM" id="Phobius"/>
    </source>
</evidence>
<dbReference type="Proteomes" id="UP001519503">
    <property type="component" value="Unassembled WGS sequence"/>
</dbReference>
<keyword evidence="3" id="KW-1185">Reference proteome</keyword>
<evidence type="ECO:0000313" key="2">
    <source>
        <dbReference type="EMBL" id="MBS9337851.1"/>
    </source>
</evidence>
<keyword evidence="1" id="KW-0472">Membrane</keyword>
<gene>
    <name evidence="2" type="ORF">G6R30_05165</name>
</gene>
<accession>A0ABS5QXB2</accession>